<dbReference type="Pfam" id="PF13407">
    <property type="entry name" value="Peripla_BP_4"/>
    <property type="match status" value="1"/>
</dbReference>
<gene>
    <name evidence="5" type="ORF">NXS10_03370</name>
</gene>
<dbReference type="Pfam" id="PF00356">
    <property type="entry name" value="LacI"/>
    <property type="match status" value="1"/>
</dbReference>
<accession>A0ABT2F6E2</accession>
<dbReference type="InterPro" id="IPR000843">
    <property type="entry name" value="HTH_LacI"/>
</dbReference>
<evidence type="ECO:0000313" key="5">
    <source>
        <dbReference type="EMBL" id="MCS4488004.1"/>
    </source>
</evidence>
<dbReference type="EMBL" id="JANUXX010000003">
    <property type="protein sequence ID" value="MCS4488004.1"/>
    <property type="molecule type" value="Genomic_DNA"/>
</dbReference>
<evidence type="ECO:0000313" key="6">
    <source>
        <dbReference type="Proteomes" id="UP001206548"/>
    </source>
</evidence>
<dbReference type="Gene3D" id="3.40.50.2300">
    <property type="match status" value="2"/>
</dbReference>
<proteinExistence type="predicted"/>
<dbReference type="PANTHER" id="PTHR30146:SF154">
    <property type="entry name" value="TRANSCRIPTION REGULATOR, MEMBER OF GALR FAMILY"/>
    <property type="match status" value="1"/>
</dbReference>
<dbReference type="SMART" id="SM00354">
    <property type="entry name" value="HTH_LACI"/>
    <property type="match status" value="1"/>
</dbReference>
<name>A0ABT2F6E2_9STRE</name>
<comment type="caution">
    <text evidence="5">The sequence shown here is derived from an EMBL/GenBank/DDBJ whole genome shotgun (WGS) entry which is preliminary data.</text>
</comment>
<keyword evidence="6" id="KW-1185">Reference proteome</keyword>
<dbReference type="PANTHER" id="PTHR30146">
    <property type="entry name" value="LACI-RELATED TRANSCRIPTIONAL REPRESSOR"/>
    <property type="match status" value="1"/>
</dbReference>
<organism evidence="5 6">
    <name type="scientific">Streptococcus sciuri</name>
    <dbReference type="NCBI Taxonomy" id="2973939"/>
    <lineage>
        <taxon>Bacteria</taxon>
        <taxon>Bacillati</taxon>
        <taxon>Bacillota</taxon>
        <taxon>Bacilli</taxon>
        <taxon>Lactobacillales</taxon>
        <taxon>Streptococcaceae</taxon>
        <taxon>Streptococcus</taxon>
    </lineage>
</organism>
<dbReference type="SUPFAM" id="SSF47413">
    <property type="entry name" value="lambda repressor-like DNA-binding domains"/>
    <property type="match status" value="1"/>
</dbReference>
<evidence type="ECO:0000256" key="3">
    <source>
        <dbReference type="ARBA" id="ARBA00023163"/>
    </source>
</evidence>
<dbReference type="PROSITE" id="PS50932">
    <property type="entry name" value="HTH_LACI_2"/>
    <property type="match status" value="1"/>
</dbReference>
<dbReference type="InterPro" id="IPR025997">
    <property type="entry name" value="SBP_2_dom"/>
</dbReference>
<dbReference type="Gene3D" id="1.10.260.40">
    <property type="entry name" value="lambda repressor-like DNA-binding domains"/>
    <property type="match status" value="1"/>
</dbReference>
<sequence>MEKVTINDIARQVGVSKATISYYLNGNTHKMSLKTSERIRQVIEETGYQPNKVAQSLVTRDTKTIGVVIADITNPFISTVMKAVHDTCTIYGYTVNFTNSDNDPLIEEENIHRLEQQHVSGMIIDPTDANRPFLQELDNTRVVMVDREAKNLVLDTVVSNNIASTKAFLEKMKVAGYEDIYFVSFPLAGISTREKRYQGFKEVVSDNPEKLLILGEEGIEDRILDLIAQKTEKLAFFTMNGPTLLAFMKIVNNSPYSYPRDFGLGSYEDLEWMEVLSPKVSCIRQESYQIGELAARHLIQKLKDEIPINPPQLLVVPSLVVLRDSF</sequence>
<reference evidence="5 6" key="1">
    <citation type="journal article" date="2023" name="Int. J. Syst. Evol. Microbiol.">
        <title>Streptococcus sciuri sp. nov., Staphylococcus marylandisciuri sp. nov. and Staphylococcus americanisciuri sp. nov., isolated from faeces of eastern grey squirrel (Sciurus carolinensis).</title>
        <authorList>
            <person name="Volokhov D.V."/>
            <person name="Zagorodnyaya T.A."/>
            <person name="Furtak V.A."/>
            <person name="Nattanmai G."/>
            <person name="Randall L."/>
            <person name="Jose S."/>
            <person name="Gao Y."/>
            <person name="Eisenberg T."/>
            <person name="Delmonte P."/>
            <person name="Blom J."/>
            <person name="Mitchell K.K."/>
        </authorList>
    </citation>
    <scope>NUCLEOTIDE SEQUENCE [LARGE SCALE GENOMIC DNA]</scope>
    <source>
        <strain evidence="5 6">SQ9-PEA</strain>
    </source>
</reference>
<keyword evidence="3" id="KW-0804">Transcription</keyword>
<feature type="domain" description="HTH lacI-type" evidence="4">
    <location>
        <begin position="4"/>
        <end position="59"/>
    </location>
</feature>
<dbReference type="InterPro" id="IPR010982">
    <property type="entry name" value="Lambda_DNA-bd_dom_sf"/>
</dbReference>
<dbReference type="InterPro" id="IPR028082">
    <property type="entry name" value="Peripla_BP_I"/>
</dbReference>
<dbReference type="Proteomes" id="UP001206548">
    <property type="component" value="Unassembled WGS sequence"/>
</dbReference>
<keyword evidence="2 5" id="KW-0238">DNA-binding</keyword>
<evidence type="ECO:0000259" key="4">
    <source>
        <dbReference type="PROSITE" id="PS50932"/>
    </source>
</evidence>
<evidence type="ECO:0000256" key="1">
    <source>
        <dbReference type="ARBA" id="ARBA00023015"/>
    </source>
</evidence>
<protein>
    <submittedName>
        <fullName evidence="5">LacI family DNA-binding transcriptional regulator</fullName>
    </submittedName>
</protein>
<dbReference type="PROSITE" id="PS00356">
    <property type="entry name" value="HTH_LACI_1"/>
    <property type="match status" value="1"/>
</dbReference>
<dbReference type="SUPFAM" id="SSF53822">
    <property type="entry name" value="Periplasmic binding protein-like I"/>
    <property type="match status" value="1"/>
</dbReference>
<keyword evidence="1" id="KW-0805">Transcription regulation</keyword>
<evidence type="ECO:0000256" key="2">
    <source>
        <dbReference type="ARBA" id="ARBA00023125"/>
    </source>
</evidence>
<dbReference type="GO" id="GO:0003677">
    <property type="term" value="F:DNA binding"/>
    <property type="evidence" value="ECO:0007669"/>
    <property type="project" value="UniProtKB-KW"/>
</dbReference>
<dbReference type="CDD" id="cd01392">
    <property type="entry name" value="HTH_LacI"/>
    <property type="match status" value="1"/>
</dbReference>
<dbReference type="RefSeq" id="WP_259137662.1">
    <property type="nucleotide sequence ID" value="NZ_JANUXX010000003.1"/>
</dbReference>